<gene>
    <name evidence="2" type="ORF">NCTC13063_00296</name>
</gene>
<evidence type="ECO:0000256" key="1">
    <source>
        <dbReference type="SAM" id="MobiDB-lite"/>
    </source>
</evidence>
<comment type="caution">
    <text evidence="2">The sequence shown here is derived from an EMBL/GenBank/DDBJ whole genome shotgun (WGS) entry which is preliminary data.</text>
</comment>
<dbReference type="Proteomes" id="UP000255283">
    <property type="component" value="Unassembled WGS sequence"/>
</dbReference>
<evidence type="ECO:0000313" key="2">
    <source>
        <dbReference type="EMBL" id="SUB79043.1"/>
    </source>
</evidence>
<reference evidence="2 3" key="1">
    <citation type="submission" date="2018-06" db="EMBL/GenBank/DDBJ databases">
        <authorList>
            <consortium name="Pathogen Informatics"/>
            <person name="Doyle S."/>
        </authorList>
    </citation>
    <scope>NUCLEOTIDE SEQUENCE [LARGE SCALE GENOMIC DNA]</scope>
    <source>
        <strain evidence="2 3">NCTC13063</strain>
    </source>
</reference>
<dbReference type="RefSeq" id="WP_004346231.1">
    <property type="nucleotide sequence ID" value="NZ_CALLWX010000023.1"/>
</dbReference>
<accession>A0AAQ1ZIB4</accession>
<dbReference type="AlphaFoldDB" id="A0AAQ1ZIB4"/>
<name>A0AAQ1ZIB4_9BACT</name>
<protein>
    <submittedName>
        <fullName evidence="2">Uncharacterized protein</fullName>
    </submittedName>
</protein>
<dbReference type="GeneID" id="93536842"/>
<proteinExistence type="predicted"/>
<feature type="region of interest" description="Disordered" evidence="1">
    <location>
        <begin position="28"/>
        <end position="70"/>
    </location>
</feature>
<organism evidence="2 3">
    <name type="scientific">Segatella buccae</name>
    <dbReference type="NCBI Taxonomy" id="28126"/>
    <lineage>
        <taxon>Bacteria</taxon>
        <taxon>Pseudomonadati</taxon>
        <taxon>Bacteroidota</taxon>
        <taxon>Bacteroidia</taxon>
        <taxon>Bacteroidales</taxon>
        <taxon>Prevotellaceae</taxon>
        <taxon>Segatella</taxon>
    </lineage>
</organism>
<dbReference type="EMBL" id="UGTJ01000001">
    <property type="protein sequence ID" value="SUB79043.1"/>
    <property type="molecule type" value="Genomic_DNA"/>
</dbReference>
<sequence length="70" mass="7643">MERKKIYMAPVTDTVLVMVEKFICQSETKDSASIGGNGSPNEQNQDEILPGGPGVSGAKNNNIWSDWEDD</sequence>
<evidence type="ECO:0000313" key="3">
    <source>
        <dbReference type="Proteomes" id="UP000255283"/>
    </source>
</evidence>